<evidence type="ECO:0000256" key="7">
    <source>
        <dbReference type="ARBA" id="ARBA00022824"/>
    </source>
</evidence>
<evidence type="ECO:0000256" key="10">
    <source>
        <dbReference type="ARBA" id="ARBA00023136"/>
    </source>
</evidence>
<evidence type="ECO:0000256" key="11">
    <source>
        <dbReference type="ARBA" id="ARBA00039885"/>
    </source>
</evidence>
<keyword evidence="18" id="KW-1185">Reference proteome</keyword>
<evidence type="ECO:0000313" key="17">
    <source>
        <dbReference type="EMBL" id="ODQ77725.1"/>
    </source>
</evidence>
<evidence type="ECO:0000256" key="14">
    <source>
        <dbReference type="ARBA" id="ARBA00042191"/>
    </source>
</evidence>
<dbReference type="FunFam" id="3.10.110.10:FF:000023">
    <property type="entry name" value="Ubiquitin-conjugating enzyme E2 J2"/>
    <property type="match status" value="1"/>
</dbReference>
<dbReference type="Proteomes" id="UP000094336">
    <property type="component" value="Unassembled WGS sequence"/>
</dbReference>
<organism evidence="17 18">
    <name type="scientific">Babjeviella inositovora NRRL Y-12698</name>
    <dbReference type="NCBI Taxonomy" id="984486"/>
    <lineage>
        <taxon>Eukaryota</taxon>
        <taxon>Fungi</taxon>
        <taxon>Dikarya</taxon>
        <taxon>Ascomycota</taxon>
        <taxon>Saccharomycotina</taxon>
        <taxon>Pichiomycetes</taxon>
        <taxon>Serinales incertae sedis</taxon>
        <taxon>Babjeviella</taxon>
    </lineage>
</organism>
<keyword evidence="9 15" id="KW-1133">Transmembrane helix</keyword>
<keyword evidence="7" id="KW-0256">Endoplasmic reticulum</keyword>
<keyword evidence="3" id="KW-0808">Transferase</keyword>
<dbReference type="Pfam" id="PF00179">
    <property type="entry name" value="UQ_con"/>
    <property type="match status" value="1"/>
</dbReference>
<evidence type="ECO:0000256" key="2">
    <source>
        <dbReference type="ARBA" id="ARBA00012486"/>
    </source>
</evidence>
<dbReference type="PROSITE" id="PS50127">
    <property type="entry name" value="UBC_2"/>
    <property type="match status" value="1"/>
</dbReference>
<keyword evidence="6" id="KW-0833">Ubl conjugation pathway</keyword>
<evidence type="ECO:0000256" key="13">
    <source>
        <dbReference type="ARBA" id="ARBA00042181"/>
    </source>
</evidence>
<comment type="subcellular location">
    <subcellularLocation>
        <location evidence="1">Endoplasmic reticulum membrane</location>
    </subcellularLocation>
</comment>
<dbReference type="EC" id="2.3.2.23" evidence="2"/>
<dbReference type="InterPro" id="IPR000608">
    <property type="entry name" value="UBC"/>
</dbReference>
<dbReference type="STRING" id="984486.A0A1E3QJ53"/>
<evidence type="ECO:0000256" key="6">
    <source>
        <dbReference type="ARBA" id="ARBA00022786"/>
    </source>
</evidence>
<dbReference type="GO" id="GO:0036503">
    <property type="term" value="P:ERAD pathway"/>
    <property type="evidence" value="ECO:0007669"/>
    <property type="project" value="EnsemblFungi"/>
</dbReference>
<dbReference type="GO" id="GO:0061631">
    <property type="term" value="F:ubiquitin conjugating enzyme activity"/>
    <property type="evidence" value="ECO:0007669"/>
    <property type="project" value="UniProtKB-EC"/>
</dbReference>
<evidence type="ECO:0000256" key="12">
    <source>
        <dbReference type="ARBA" id="ARBA00041570"/>
    </source>
</evidence>
<dbReference type="Gene3D" id="3.10.110.10">
    <property type="entry name" value="Ubiquitin Conjugating Enzyme"/>
    <property type="match status" value="1"/>
</dbReference>
<evidence type="ECO:0000256" key="15">
    <source>
        <dbReference type="SAM" id="Phobius"/>
    </source>
</evidence>
<evidence type="ECO:0000256" key="4">
    <source>
        <dbReference type="ARBA" id="ARBA00022692"/>
    </source>
</evidence>
<dbReference type="InterPro" id="IPR050113">
    <property type="entry name" value="Ub_conjugating_enzyme"/>
</dbReference>
<dbReference type="PANTHER" id="PTHR24067">
    <property type="entry name" value="UBIQUITIN-CONJUGATING ENZYME E2"/>
    <property type="match status" value="1"/>
</dbReference>
<gene>
    <name evidence="17" type="ORF">BABINDRAFT_41045</name>
</gene>
<dbReference type="RefSeq" id="XP_018983053.1">
    <property type="nucleotide sequence ID" value="XM_019132003.1"/>
</dbReference>
<keyword evidence="10 15" id="KW-0472">Membrane</keyword>
<dbReference type="CDD" id="cd23799">
    <property type="entry name" value="UBCc_UBE2J"/>
    <property type="match status" value="1"/>
</dbReference>
<keyword evidence="8" id="KW-0067">ATP-binding</keyword>
<dbReference type="SUPFAM" id="SSF54495">
    <property type="entry name" value="UBC-like"/>
    <property type="match status" value="1"/>
</dbReference>
<keyword evidence="4 15" id="KW-0812">Transmembrane</keyword>
<feature type="domain" description="UBC core" evidence="16">
    <location>
        <begin position="5"/>
        <end position="153"/>
    </location>
</feature>
<proteinExistence type="predicted"/>
<name>A0A1E3QJ53_9ASCO</name>
<feature type="transmembrane region" description="Helical" evidence="15">
    <location>
        <begin position="222"/>
        <end position="240"/>
    </location>
</feature>
<dbReference type="GeneID" id="30149856"/>
<dbReference type="OrthoDB" id="1158011at2759"/>
<dbReference type="EMBL" id="KV454439">
    <property type="protein sequence ID" value="ODQ77725.1"/>
    <property type="molecule type" value="Genomic_DNA"/>
</dbReference>
<accession>A0A1E3QJ53</accession>
<dbReference type="InterPro" id="IPR016135">
    <property type="entry name" value="UBQ-conjugating_enzyme/RWD"/>
</dbReference>
<dbReference type="AlphaFoldDB" id="A0A1E3QJ53"/>
<sequence>MASKQAHKRLTREYKLIVENPPQFIEARPNEDNILEWHYILLGPPDTPYDGGQYHGTLTFTSEYPFKPPAIRMITPLGRFKTNSRLCLSMSDYHPDQWNPAWSVATILTGMLSFMTGNESTTGSIATSDAHKKQLAVESKVWNVAENSRFVKHFPEVVEANKRELAAPPKKKPLLREEANQMDLARLEAETVVENATLLDPEDRARAMATKVVTTRNGGRSVFVYCAVAAIVVALVKQVIMK</sequence>
<dbReference type="GO" id="GO:0005524">
    <property type="term" value="F:ATP binding"/>
    <property type="evidence" value="ECO:0007669"/>
    <property type="project" value="UniProtKB-KW"/>
</dbReference>
<dbReference type="GO" id="GO:0006513">
    <property type="term" value="P:protein monoubiquitination"/>
    <property type="evidence" value="ECO:0007669"/>
    <property type="project" value="EnsemblFungi"/>
</dbReference>
<evidence type="ECO:0000256" key="3">
    <source>
        <dbReference type="ARBA" id="ARBA00022679"/>
    </source>
</evidence>
<reference evidence="18" key="1">
    <citation type="submission" date="2016-05" db="EMBL/GenBank/DDBJ databases">
        <title>Comparative genomics of biotechnologically important yeasts.</title>
        <authorList>
            <consortium name="DOE Joint Genome Institute"/>
            <person name="Riley R."/>
            <person name="Haridas S."/>
            <person name="Wolfe K.H."/>
            <person name="Lopes M.R."/>
            <person name="Hittinger C.T."/>
            <person name="Goker M."/>
            <person name="Salamov A."/>
            <person name="Wisecaver J."/>
            <person name="Long T.M."/>
            <person name="Aerts A.L."/>
            <person name="Barry K."/>
            <person name="Choi C."/>
            <person name="Clum A."/>
            <person name="Coughlan A.Y."/>
            <person name="Deshpande S."/>
            <person name="Douglass A.P."/>
            <person name="Hanson S.J."/>
            <person name="Klenk H.-P."/>
            <person name="Labutti K."/>
            <person name="Lapidus A."/>
            <person name="Lindquist E."/>
            <person name="Lipzen A."/>
            <person name="Meier-Kolthoff J.P."/>
            <person name="Ohm R.A."/>
            <person name="Otillar R.P."/>
            <person name="Pangilinan J."/>
            <person name="Peng Y."/>
            <person name="Rokas A."/>
            <person name="Rosa C.A."/>
            <person name="Scheuner C."/>
            <person name="Sibirny A.A."/>
            <person name="Slot J.C."/>
            <person name="Stielow J.B."/>
            <person name="Sun H."/>
            <person name="Kurtzman C.P."/>
            <person name="Blackwell M."/>
            <person name="Grigoriev I.V."/>
            <person name="Jeffries T.W."/>
        </authorList>
    </citation>
    <scope>NUCLEOTIDE SEQUENCE [LARGE SCALE GENOMIC DNA]</scope>
    <source>
        <strain evidence="18">NRRL Y-12698</strain>
    </source>
</reference>
<dbReference type="SMART" id="SM00212">
    <property type="entry name" value="UBCc"/>
    <property type="match status" value="1"/>
</dbReference>
<dbReference type="GO" id="GO:0005789">
    <property type="term" value="C:endoplasmic reticulum membrane"/>
    <property type="evidence" value="ECO:0007669"/>
    <property type="project" value="UniProtKB-SubCell"/>
</dbReference>
<evidence type="ECO:0000256" key="1">
    <source>
        <dbReference type="ARBA" id="ARBA00004586"/>
    </source>
</evidence>
<keyword evidence="5" id="KW-0547">Nucleotide-binding</keyword>
<protein>
    <recommendedName>
        <fullName evidence="11">Ubiquitin-conjugating enzyme E2 6</fullName>
        <ecNumber evidence="2">2.3.2.23</ecNumber>
    </recommendedName>
    <alternativeName>
        <fullName evidence="13">E2 ubiquitin-conjugating enzyme 6</fullName>
    </alternativeName>
    <alternativeName>
        <fullName evidence="14">Ubiquitin carrier protein UBC6</fullName>
    </alternativeName>
    <alternativeName>
        <fullName evidence="12">Ubiquitin-protein ligase UBC6</fullName>
    </alternativeName>
</protein>
<evidence type="ECO:0000313" key="18">
    <source>
        <dbReference type="Proteomes" id="UP000094336"/>
    </source>
</evidence>
<dbReference type="GO" id="GO:0000209">
    <property type="term" value="P:protein polyubiquitination"/>
    <property type="evidence" value="ECO:0007669"/>
    <property type="project" value="EnsemblFungi"/>
</dbReference>
<evidence type="ECO:0000256" key="8">
    <source>
        <dbReference type="ARBA" id="ARBA00022840"/>
    </source>
</evidence>
<evidence type="ECO:0000256" key="5">
    <source>
        <dbReference type="ARBA" id="ARBA00022741"/>
    </source>
</evidence>
<evidence type="ECO:0000256" key="9">
    <source>
        <dbReference type="ARBA" id="ARBA00022989"/>
    </source>
</evidence>
<evidence type="ECO:0000259" key="16">
    <source>
        <dbReference type="PROSITE" id="PS50127"/>
    </source>
</evidence>